<name>A0AAD3TD58_NEPGR</name>
<evidence type="ECO:0000313" key="9">
    <source>
        <dbReference type="EMBL" id="GMH27114.1"/>
    </source>
</evidence>
<accession>A0AAD3TD58</accession>
<dbReference type="GO" id="GO:0000976">
    <property type="term" value="F:transcription cis-regulatory region binding"/>
    <property type="evidence" value="ECO:0007669"/>
    <property type="project" value="TreeGrafter"/>
</dbReference>
<organism evidence="9 10">
    <name type="scientific">Nepenthes gracilis</name>
    <name type="common">Slender pitcher plant</name>
    <dbReference type="NCBI Taxonomy" id="150966"/>
    <lineage>
        <taxon>Eukaryota</taxon>
        <taxon>Viridiplantae</taxon>
        <taxon>Streptophyta</taxon>
        <taxon>Embryophyta</taxon>
        <taxon>Tracheophyta</taxon>
        <taxon>Spermatophyta</taxon>
        <taxon>Magnoliopsida</taxon>
        <taxon>eudicotyledons</taxon>
        <taxon>Gunneridae</taxon>
        <taxon>Pentapetalae</taxon>
        <taxon>Caryophyllales</taxon>
        <taxon>Nepenthaceae</taxon>
        <taxon>Nepenthes</taxon>
    </lineage>
</organism>
<evidence type="ECO:0000256" key="1">
    <source>
        <dbReference type="ARBA" id="ARBA00004123"/>
    </source>
</evidence>
<dbReference type="Proteomes" id="UP001279734">
    <property type="component" value="Unassembled WGS sequence"/>
</dbReference>
<evidence type="ECO:0000256" key="2">
    <source>
        <dbReference type="ARBA" id="ARBA00023015"/>
    </source>
</evidence>
<evidence type="ECO:0000256" key="4">
    <source>
        <dbReference type="ARBA" id="ARBA00023125"/>
    </source>
</evidence>
<dbReference type="InterPro" id="IPR044822">
    <property type="entry name" value="Myb_DNA-bind_4"/>
</dbReference>
<evidence type="ECO:0000256" key="6">
    <source>
        <dbReference type="ARBA" id="ARBA00023242"/>
    </source>
</evidence>
<dbReference type="AlphaFoldDB" id="A0AAD3TD58"/>
<evidence type="ECO:0000259" key="8">
    <source>
        <dbReference type="Pfam" id="PF13837"/>
    </source>
</evidence>
<dbReference type="FunFam" id="1.10.10.60:FF:000104">
    <property type="entry name" value="trihelix transcription factor ASIL2"/>
    <property type="match status" value="1"/>
</dbReference>
<gene>
    <name evidence="9" type="ORF">Nepgr_028957</name>
</gene>
<dbReference type="Gene3D" id="1.10.10.60">
    <property type="entry name" value="Homeodomain-like"/>
    <property type="match status" value="1"/>
</dbReference>
<keyword evidence="3" id="KW-0175">Coiled coil</keyword>
<keyword evidence="4" id="KW-0238">DNA-binding</keyword>
<dbReference type="InterPro" id="IPR044823">
    <property type="entry name" value="ASIL1/2-like"/>
</dbReference>
<reference evidence="9" key="1">
    <citation type="submission" date="2023-05" db="EMBL/GenBank/DDBJ databases">
        <title>Nepenthes gracilis genome sequencing.</title>
        <authorList>
            <person name="Fukushima K."/>
        </authorList>
    </citation>
    <scope>NUCLEOTIDE SEQUENCE</scope>
    <source>
        <strain evidence="9">SING2019-196</strain>
    </source>
</reference>
<dbReference type="GO" id="GO:0005634">
    <property type="term" value="C:nucleus"/>
    <property type="evidence" value="ECO:0007669"/>
    <property type="project" value="UniProtKB-SubCell"/>
</dbReference>
<comment type="subcellular location">
    <subcellularLocation>
        <location evidence="1">Nucleus</location>
    </subcellularLocation>
</comment>
<evidence type="ECO:0000256" key="7">
    <source>
        <dbReference type="SAM" id="MobiDB-lite"/>
    </source>
</evidence>
<keyword evidence="5" id="KW-0804">Transcription</keyword>
<dbReference type="PANTHER" id="PTHR31307">
    <property type="entry name" value="TRIHELIX TRANSCRIPTION FACTOR ASIL2"/>
    <property type="match status" value="1"/>
</dbReference>
<sequence>MGELTESHTPPLSHPRSFPAREDCWCEEATFTLIEAWGQRYLELNRGNLRRNHWQEVAGSVNARHGDIKKARRTDVQCKNRIDTLKKKYKIEKARVLDSNGSFKSDWPFFAPLDALIGSTTTTALMKSSPQMPSTSPPMAVPLFPYGRTPPAIAAATVVPQKRPSPTLAPRPADKSYFRKNYSAVAAAAAAASASASAAETDDEEEYLDESKSSGDASEADGIRKLARTIERFGEVYARVEAEKQRQMIELEMQRMQFAKELECQRVQMLVDLQVQLEKTKRAKGSNSTGETKL</sequence>
<dbReference type="PANTHER" id="PTHR31307:SF16">
    <property type="entry name" value="OS05G0560600 PROTEIN"/>
    <property type="match status" value="1"/>
</dbReference>
<evidence type="ECO:0000256" key="5">
    <source>
        <dbReference type="ARBA" id="ARBA00023163"/>
    </source>
</evidence>
<feature type="domain" description="Myb/SANT-like DNA-binding" evidence="8">
    <location>
        <begin position="23"/>
        <end position="116"/>
    </location>
</feature>
<proteinExistence type="predicted"/>
<dbReference type="EMBL" id="BSYO01000032">
    <property type="protein sequence ID" value="GMH27114.1"/>
    <property type="molecule type" value="Genomic_DNA"/>
</dbReference>
<keyword evidence="10" id="KW-1185">Reference proteome</keyword>
<evidence type="ECO:0000256" key="3">
    <source>
        <dbReference type="ARBA" id="ARBA00023054"/>
    </source>
</evidence>
<evidence type="ECO:0000313" key="10">
    <source>
        <dbReference type="Proteomes" id="UP001279734"/>
    </source>
</evidence>
<keyword evidence="2" id="KW-0805">Transcription regulation</keyword>
<feature type="region of interest" description="Disordered" evidence="7">
    <location>
        <begin position="195"/>
        <end position="220"/>
    </location>
</feature>
<protein>
    <recommendedName>
        <fullName evidence="8">Myb/SANT-like DNA-binding domain-containing protein</fullName>
    </recommendedName>
</protein>
<keyword evidence="6" id="KW-0539">Nucleus</keyword>
<dbReference type="Pfam" id="PF13837">
    <property type="entry name" value="Myb_DNA-bind_4"/>
    <property type="match status" value="1"/>
</dbReference>
<comment type="caution">
    <text evidence="9">The sequence shown here is derived from an EMBL/GenBank/DDBJ whole genome shotgun (WGS) entry which is preliminary data.</text>
</comment>